<dbReference type="Pfam" id="PF00990">
    <property type="entry name" value="GGDEF"/>
    <property type="match status" value="1"/>
</dbReference>
<feature type="domain" description="GGDEF" evidence="3">
    <location>
        <begin position="736"/>
        <end position="862"/>
    </location>
</feature>
<keyword evidence="1" id="KW-0812">Transmembrane</keyword>
<evidence type="ECO:0000256" key="1">
    <source>
        <dbReference type="SAM" id="Phobius"/>
    </source>
</evidence>
<reference evidence="4" key="1">
    <citation type="journal article" date="2014" name="Int. J. Syst. Evol. Microbiol.">
        <title>Complete genome sequence of Corynebacterium casei LMG S-19264T (=DSM 44701T), isolated from a smear-ripened cheese.</title>
        <authorList>
            <consortium name="US DOE Joint Genome Institute (JGI-PGF)"/>
            <person name="Walter F."/>
            <person name="Albersmeier A."/>
            <person name="Kalinowski J."/>
            <person name="Ruckert C."/>
        </authorList>
    </citation>
    <scope>NUCLEOTIDE SEQUENCE</scope>
    <source>
        <strain evidence="4">JCM 30804</strain>
    </source>
</reference>
<feature type="chain" id="PRO_5036720134" description="GGDEF domain-containing protein" evidence="2">
    <location>
        <begin position="40"/>
        <end position="862"/>
    </location>
</feature>
<gene>
    <name evidence="4" type="ORF">GCM10009332_05700</name>
</gene>
<feature type="transmembrane region" description="Helical" evidence="1">
    <location>
        <begin position="670"/>
        <end position="690"/>
    </location>
</feature>
<evidence type="ECO:0000259" key="3">
    <source>
        <dbReference type="PROSITE" id="PS50887"/>
    </source>
</evidence>
<feature type="signal peptide" evidence="2">
    <location>
        <begin position="1"/>
        <end position="39"/>
    </location>
</feature>
<keyword evidence="2" id="KW-0732">Signal</keyword>
<organism evidence="4 5">
    <name type="scientific">Shewanella gelidii</name>
    <dbReference type="NCBI Taxonomy" id="1642821"/>
    <lineage>
        <taxon>Bacteria</taxon>
        <taxon>Pseudomonadati</taxon>
        <taxon>Pseudomonadota</taxon>
        <taxon>Gammaproteobacteria</taxon>
        <taxon>Alteromonadales</taxon>
        <taxon>Shewanellaceae</taxon>
        <taxon>Shewanella</taxon>
    </lineage>
</organism>
<dbReference type="CDD" id="cd01949">
    <property type="entry name" value="GGDEF"/>
    <property type="match status" value="1"/>
</dbReference>
<dbReference type="SMART" id="SM00267">
    <property type="entry name" value="GGDEF"/>
    <property type="match status" value="1"/>
</dbReference>
<dbReference type="InterPro" id="IPR043128">
    <property type="entry name" value="Rev_trsase/Diguanyl_cyclase"/>
</dbReference>
<dbReference type="SUPFAM" id="SSF55073">
    <property type="entry name" value="Nucleotide cyclase"/>
    <property type="match status" value="1"/>
</dbReference>
<keyword evidence="5" id="KW-1185">Reference proteome</keyword>
<comment type="caution">
    <text evidence="4">The sequence shown here is derived from an EMBL/GenBank/DDBJ whole genome shotgun (WGS) entry which is preliminary data.</text>
</comment>
<dbReference type="NCBIfam" id="TIGR00254">
    <property type="entry name" value="GGDEF"/>
    <property type="match status" value="1"/>
</dbReference>
<reference evidence="4" key="2">
    <citation type="submission" date="2020-09" db="EMBL/GenBank/DDBJ databases">
        <authorList>
            <person name="Sun Q."/>
            <person name="Ohkuma M."/>
        </authorList>
    </citation>
    <scope>NUCLEOTIDE SEQUENCE</scope>
    <source>
        <strain evidence="4">JCM 30804</strain>
    </source>
</reference>
<protein>
    <recommendedName>
        <fullName evidence="3">GGDEF domain-containing protein</fullName>
    </recommendedName>
</protein>
<dbReference type="PANTHER" id="PTHR35271:SF1">
    <property type="entry name" value="ABC TRANSPORTER, SUBSTRATE-BINDING LIPOPROTEIN"/>
    <property type="match status" value="1"/>
</dbReference>
<accession>A0A917JIR5</accession>
<dbReference type="InterPro" id="IPR029787">
    <property type="entry name" value="Nucleotide_cyclase"/>
</dbReference>
<sequence length="862" mass="97532">MTMTCPFESHNFKQFSIRTVRVIALSWLLLCFFSVQALAAQVIDKVSPEVLIINSYHKGYVWSDEVTSGIESAIYHTFPNAKISIEYMDTKRNTSPTYMGKLTSLYQEKFAHEHYDLIVASDDNAINLIRDHHLFPSTIPVVYSGTHEIIIDEKNNAGNVTGVKEHLDIQATLELAKTLQSNIKKVVVINDKSTTGRLASTLFEELIAELEQPFEYIQLEDEPLATIEDQIADLEDDTIVLLLAYIRDNQGVYYPPEVTASRLSQASSVPIYSVWDFFFNHGILGGQVTSGYLHGEAAGDMAVEILLGADPSDIAIENEGGNQMLVDYRQLQRFNLSISDVPKNAVVKNINYSSDRNVLMLLSYSYEDKWSQSIVEGVRHTFSKSDQNIKVSTEFMDTKRYNDKSYINDLLLLYKNKYQQQELDVVMVADDNAFQFAQRYRNVLFPGVPIVFCGVNYLQDPKKMSLADITGVTESYDILGTINMGLTLFPQTRKLYVINDQTTSGRANSLKLAKVKPRLPKSLEVFEIGAKSMQQLLHEVAKLDDDTLILLMSFTTDKNNHRFSYESSIRMLHQKANRPILGFWDFYAGEGIVAGVVTSGFDQGRTAGSMALRILGGQSAANIPVMTRSPVQPTIDEAQLLRFVKKEVEYQPDVKVLNQNIDFFERYQKYIIAVTLVILVLLVLIVSQWFKIQLQNRFNQRLSVKAVTDGLTGAKTRSYFEKYLRQAMRQCVQRRLPLCLCYIDLDGLKHVNDDFGHAEGDKYINHVVQAIKTHIRAEDEVCRVGGDEFVVVFKGCEQDKVTTLCQLINSELQLMAKDKSLPYEMRVSCGISSLDLDSPQPADVLVAKADSDMYHAKRRNQT</sequence>
<dbReference type="PROSITE" id="PS50887">
    <property type="entry name" value="GGDEF"/>
    <property type="match status" value="1"/>
</dbReference>
<dbReference type="AlphaFoldDB" id="A0A917JIR5"/>
<dbReference type="InterPro" id="IPR007487">
    <property type="entry name" value="ABC_transpt-TYRBP-like"/>
</dbReference>
<keyword evidence="1" id="KW-1133">Transmembrane helix</keyword>
<dbReference type="Proteomes" id="UP000613743">
    <property type="component" value="Unassembled WGS sequence"/>
</dbReference>
<evidence type="ECO:0000313" key="5">
    <source>
        <dbReference type="Proteomes" id="UP000613743"/>
    </source>
</evidence>
<dbReference type="PANTHER" id="PTHR35271">
    <property type="entry name" value="ABC TRANSPORTER, SUBSTRATE-BINDING LIPOPROTEIN-RELATED"/>
    <property type="match status" value="1"/>
</dbReference>
<dbReference type="Gene3D" id="3.40.50.2300">
    <property type="match status" value="3"/>
</dbReference>
<name>A0A917JIR5_9GAMM</name>
<dbReference type="Gene3D" id="3.30.70.270">
    <property type="match status" value="1"/>
</dbReference>
<dbReference type="Pfam" id="PF04392">
    <property type="entry name" value="ABC_sub_bind"/>
    <property type="match status" value="2"/>
</dbReference>
<keyword evidence="1" id="KW-0472">Membrane</keyword>
<dbReference type="InterPro" id="IPR000160">
    <property type="entry name" value="GGDEF_dom"/>
</dbReference>
<evidence type="ECO:0000256" key="2">
    <source>
        <dbReference type="SAM" id="SignalP"/>
    </source>
</evidence>
<dbReference type="EMBL" id="BMPZ01000001">
    <property type="protein sequence ID" value="GGI71263.1"/>
    <property type="molecule type" value="Genomic_DNA"/>
</dbReference>
<evidence type="ECO:0000313" key="4">
    <source>
        <dbReference type="EMBL" id="GGI71263.1"/>
    </source>
</evidence>
<proteinExistence type="predicted"/>